<reference evidence="3" key="1">
    <citation type="submission" date="2024-05" db="EMBL/GenBank/DDBJ databases">
        <title>Planctomycetes of the genus Singulisphaera possess chitinolytic capabilities.</title>
        <authorList>
            <person name="Ivanova A."/>
        </authorList>
    </citation>
    <scope>NUCLEOTIDE SEQUENCE</scope>
    <source>
        <strain evidence="3">Ch08T</strain>
    </source>
</reference>
<gene>
    <name evidence="3" type="ORF">V5E97_00530</name>
</gene>
<proteinExistence type="predicted"/>
<dbReference type="RefSeq" id="WP_406697304.1">
    <property type="nucleotide sequence ID" value="NZ_CP155447.1"/>
</dbReference>
<sequence>MATATNDADVIRHKMAQIRHELHADVRDVVANAEAVADWRRYIGMYPWAALGVSVAVGYLIVPKRHKVVAVPVAISSDSAEVREVIAKEKGKEEVKDPVRKGLVASALGFVAPVAIRAVQGYALQYLENWIVQQHATAGGAAPAPPNPSGMTGRPQEKPTF</sequence>
<evidence type="ECO:0008006" key="4">
    <source>
        <dbReference type="Google" id="ProtNLM"/>
    </source>
</evidence>
<keyword evidence="2" id="KW-0472">Membrane</keyword>
<accession>A0AAU7CGQ0</accession>
<keyword evidence="2" id="KW-1133">Transmembrane helix</keyword>
<feature type="region of interest" description="Disordered" evidence="1">
    <location>
        <begin position="138"/>
        <end position="161"/>
    </location>
</feature>
<feature type="transmembrane region" description="Helical" evidence="2">
    <location>
        <begin position="45"/>
        <end position="62"/>
    </location>
</feature>
<protein>
    <recommendedName>
        <fullName evidence="4">DUF3618 domain-containing protein</fullName>
    </recommendedName>
</protein>
<organism evidence="3">
    <name type="scientific">Singulisphaera sp. Ch08</name>
    <dbReference type="NCBI Taxonomy" id="3120278"/>
    <lineage>
        <taxon>Bacteria</taxon>
        <taxon>Pseudomonadati</taxon>
        <taxon>Planctomycetota</taxon>
        <taxon>Planctomycetia</taxon>
        <taxon>Isosphaerales</taxon>
        <taxon>Isosphaeraceae</taxon>
        <taxon>Singulisphaera</taxon>
    </lineage>
</organism>
<name>A0AAU7CGQ0_9BACT</name>
<keyword evidence="2" id="KW-0812">Transmembrane</keyword>
<evidence type="ECO:0000256" key="2">
    <source>
        <dbReference type="SAM" id="Phobius"/>
    </source>
</evidence>
<dbReference type="EMBL" id="CP155447">
    <property type="protein sequence ID" value="XBH04534.1"/>
    <property type="molecule type" value="Genomic_DNA"/>
</dbReference>
<dbReference type="AlphaFoldDB" id="A0AAU7CGQ0"/>
<evidence type="ECO:0000313" key="3">
    <source>
        <dbReference type="EMBL" id="XBH04534.1"/>
    </source>
</evidence>
<evidence type="ECO:0000256" key="1">
    <source>
        <dbReference type="SAM" id="MobiDB-lite"/>
    </source>
</evidence>